<dbReference type="Proteomes" id="UP000635885">
    <property type="component" value="Unassembled WGS sequence"/>
</dbReference>
<feature type="transmembrane region" description="Helical" evidence="1">
    <location>
        <begin position="12"/>
        <end position="28"/>
    </location>
</feature>
<organism evidence="2 3">
    <name type="scientific">Belliella aquatica</name>
    <dbReference type="NCBI Taxonomy" id="1323734"/>
    <lineage>
        <taxon>Bacteria</taxon>
        <taxon>Pseudomonadati</taxon>
        <taxon>Bacteroidota</taxon>
        <taxon>Cytophagia</taxon>
        <taxon>Cytophagales</taxon>
        <taxon>Cyclobacteriaceae</taxon>
        <taxon>Belliella</taxon>
    </lineage>
</organism>
<dbReference type="EMBL" id="BMFD01000004">
    <property type="protein sequence ID" value="GGC37695.1"/>
    <property type="molecule type" value="Genomic_DNA"/>
</dbReference>
<keyword evidence="3" id="KW-1185">Reference proteome</keyword>
<evidence type="ECO:0000256" key="1">
    <source>
        <dbReference type="SAM" id="Phobius"/>
    </source>
</evidence>
<keyword evidence="1" id="KW-1133">Transmembrane helix</keyword>
<name>A0ABQ1MBG5_9BACT</name>
<keyword evidence="1" id="KW-0812">Transmembrane</keyword>
<keyword evidence="1" id="KW-0472">Membrane</keyword>
<reference evidence="3" key="1">
    <citation type="journal article" date="2019" name="Int. J. Syst. Evol. Microbiol.">
        <title>The Global Catalogue of Microorganisms (GCM) 10K type strain sequencing project: providing services to taxonomists for standard genome sequencing and annotation.</title>
        <authorList>
            <consortium name="The Broad Institute Genomics Platform"/>
            <consortium name="The Broad Institute Genome Sequencing Center for Infectious Disease"/>
            <person name="Wu L."/>
            <person name="Ma J."/>
        </authorList>
    </citation>
    <scope>NUCLEOTIDE SEQUENCE [LARGE SCALE GENOMIC DNA]</scope>
    <source>
        <strain evidence="3">CGMCC 1.12479</strain>
    </source>
</reference>
<evidence type="ECO:0000313" key="3">
    <source>
        <dbReference type="Proteomes" id="UP000635885"/>
    </source>
</evidence>
<feature type="transmembrane region" description="Helical" evidence="1">
    <location>
        <begin position="34"/>
        <end position="51"/>
    </location>
</feature>
<protein>
    <submittedName>
        <fullName evidence="2">Uncharacterized protein</fullName>
    </submittedName>
</protein>
<evidence type="ECO:0000313" key="2">
    <source>
        <dbReference type="EMBL" id="GGC37695.1"/>
    </source>
</evidence>
<gene>
    <name evidence="2" type="ORF">GCM10010993_15680</name>
</gene>
<comment type="caution">
    <text evidence="2">The sequence shown here is derived from an EMBL/GenBank/DDBJ whole genome shotgun (WGS) entry which is preliminary data.</text>
</comment>
<proteinExistence type="predicted"/>
<sequence>MCYLAQKFKEKRLIIYIMLLQIFNSPIAPGAQLFLLIVCILIGLGAGLSAIDARSTLFKKKSDDKH</sequence>
<accession>A0ABQ1MBG5</accession>